<name>A0AAV5EA96_ELECO</name>
<dbReference type="Gene3D" id="1.20.1280.50">
    <property type="match status" value="1"/>
</dbReference>
<organism evidence="2 3">
    <name type="scientific">Eleusine coracana subsp. coracana</name>
    <dbReference type="NCBI Taxonomy" id="191504"/>
    <lineage>
        <taxon>Eukaryota</taxon>
        <taxon>Viridiplantae</taxon>
        <taxon>Streptophyta</taxon>
        <taxon>Embryophyta</taxon>
        <taxon>Tracheophyta</taxon>
        <taxon>Spermatophyta</taxon>
        <taxon>Magnoliopsida</taxon>
        <taxon>Liliopsida</taxon>
        <taxon>Poales</taxon>
        <taxon>Poaceae</taxon>
        <taxon>PACMAD clade</taxon>
        <taxon>Chloridoideae</taxon>
        <taxon>Cynodonteae</taxon>
        <taxon>Eleusininae</taxon>
        <taxon>Eleusine</taxon>
    </lineage>
</organism>
<comment type="caution">
    <text evidence="2">The sequence shown here is derived from an EMBL/GenBank/DDBJ whole genome shotgun (WGS) entry which is preliminary data.</text>
</comment>
<dbReference type="AlphaFoldDB" id="A0AAV5EA96"/>
<gene>
    <name evidence="2" type="primary">gb06755</name>
    <name evidence="2" type="ORF">PR202_gb06755</name>
</gene>
<sequence>MTPSTSHRSSQPATPLENDDLLLNILLGLPPTPSSLHEVSLVCRRWNRLVSDPGFRRRFHARHCHNPPLLGFLKPSLGEISFTSILDPPDCVRRGRFWLSLDGRSHIISCRHGLVLIHDQSRLQLLV</sequence>
<dbReference type="Proteomes" id="UP001054889">
    <property type="component" value="Unassembled WGS sequence"/>
</dbReference>
<dbReference type="PANTHER" id="PTHR32133:SF360">
    <property type="entry name" value="F-BOX DOMAIN-CONTAINING PROTEIN"/>
    <property type="match status" value="1"/>
</dbReference>
<evidence type="ECO:0000313" key="3">
    <source>
        <dbReference type="Proteomes" id="UP001054889"/>
    </source>
</evidence>
<proteinExistence type="predicted"/>
<reference evidence="2" key="1">
    <citation type="journal article" date="2018" name="DNA Res.">
        <title>Multiple hybrid de novo genome assembly of finger millet, an orphan allotetraploid crop.</title>
        <authorList>
            <person name="Hatakeyama M."/>
            <person name="Aluri S."/>
            <person name="Balachadran M.T."/>
            <person name="Sivarajan S.R."/>
            <person name="Patrignani A."/>
            <person name="Gruter S."/>
            <person name="Poveda L."/>
            <person name="Shimizu-Inatsugi R."/>
            <person name="Baeten J."/>
            <person name="Francoijs K.J."/>
            <person name="Nataraja K.N."/>
            <person name="Reddy Y.A.N."/>
            <person name="Phadnis S."/>
            <person name="Ravikumar R.L."/>
            <person name="Schlapbach R."/>
            <person name="Sreeman S.M."/>
            <person name="Shimizu K.K."/>
        </authorList>
    </citation>
    <scope>NUCLEOTIDE SEQUENCE</scope>
</reference>
<evidence type="ECO:0000259" key="1">
    <source>
        <dbReference type="Pfam" id="PF12937"/>
    </source>
</evidence>
<evidence type="ECO:0000313" key="2">
    <source>
        <dbReference type="EMBL" id="GJN19475.1"/>
    </source>
</evidence>
<accession>A0AAV5EA96</accession>
<dbReference type="SUPFAM" id="SSF81383">
    <property type="entry name" value="F-box domain"/>
    <property type="match status" value="1"/>
</dbReference>
<dbReference type="InterPro" id="IPR001810">
    <property type="entry name" value="F-box_dom"/>
</dbReference>
<dbReference type="Pfam" id="PF12937">
    <property type="entry name" value="F-box-like"/>
    <property type="match status" value="1"/>
</dbReference>
<dbReference type="PANTHER" id="PTHR32133">
    <property type="entry name" value="OS07G0120400 PROTEIN"/>
    <property type="match status" value="1"/>
</dbReference>
<dbReference type="EMBL" id="BQKI01000074">
    <property type="protein sequence ID" value="GJN19475.1"/>
    <property type="molecule type" value="Genomic_DNA"/>
</dbReference>
<dbReference type="InterPro" id="IPR036047">
    <property type="entry name" value="F-box-like_dom_sf"/>
</dbReference>
<keyword evidence="3" id="KW-1185">Reference proteome</keyword>
<reference evidence="2" key="2">
    <citation type="submission" date="2021-12" db="EMBL/GenBank/DDBJ databases">
        <title>Resequencing data analysis of finger millet.</title>
        <authorList>
            <person name="Hatakeyama M."/>
            <person name="Aluri S."/>
            <person name="Balachadran M.T."/>
            <person name="Sivarajan S.R."/>
            <person name="Poveda L."/>
            <person name="Shimizu-Inatsugi R."/>
            <person name="Schlapbach R."/>
            <person name="Sreeman S.M."/>
            <person name="Shimizu K.K."/>
        </authorList>
    </citation>
    <scope>NUCLEOTIDE SEQUENCE</scope>
</reference>
<protein>
    <recommendedName>
        <fullName evidence="1">F-box domain-containing protein</fullName>
    </recommendedName>
</protein>
<feature type="domain" description="F-box" evidence="1">
    <location>
        <begin position="19"/>
        <end position="60"/>
    </location>
</feature>